<protein>
    <recommendedName>
        <fullName evidence="4">Post-SET domain-containing protein</fullName>
    </recommendedName>
</protein>
<proteinExistence type="predicted"/>
<dbReference type="PROSITE" id="PS50868">
    <property type="entry name" value="POST_SET"/>
    <property type="match status" value="1"/>
</dbReference>
<organism evidence="5 6">
    <name type="scientific">Kwoniella shivajii</name>
    <dbReference type="NCBI Taxonomy" id="564305"/>
    <lineage>
        <taxon>Eukaryota</taxon>
        <taxon>Fungi</taxon>
        <taxon>Dikarya</taxon>
        <taxon>Basidiomycota</taxon>
        <taxon>Agaricomycotina</taxon>
        <taxon>Tremellomycetes</taxon>
        <taxon>Tremellales</taxon>
        <taxon>Cryptococcaceae</taxon>
        <taxon>Kwoniella</taxon>
    </lineage>
</organism>
<reference evidence="5 6" key="1">
    <citation type="submission" date="2024-01" db="EMBL/GenBank/DDBJ databases">
        <title>Comparative genomics of Cryptococcus and Kwoniella reveals pathogenesis evolution and contrasting modes of karyotype evolution via chromosome fusion or intercentromeric recombination.</title>
        <authorList>
            <person name="Coelho M.A."/>
            <person name="David-Palma M."/>
            <person name="Shea T."/>
            <person name="Bowers K."/>
            <person name="McGinley-Smith S."/>
            <person name="Mohammad A.W."/>
            <person name="Gnirke A."/>
            <person name="Yurkov A.M."/>
            <person name="Nowrousian M."/>
            <person name="Sun S."/>
            <person name="Cuomo C.A."/>
            <person name="Heitman J."/>
        </authorList>
    </citation>
    <scope>NUCLEOTIDE SEQUENCE [LARGE SCALE GENOMIC DNA]</scope>
    <source>
        <strain evidence="5">CBS 11374</strain>
    </source>
</reference>
<accession>A0ABZ1DCA7</accession>
<dbReference type="InterPro" id="IPR053201">
    <property type="entry name" value="Flavunoidine_N-MTase"/>
</dbReference>
<dbReference type="Gene3D" id="2.170.270.10">
    <property type="entry name" value="SET domain"/>
    <property type="match status" value="1"/>
</dbReference>
<dbReference type="InterPro" id="IPR046341">
    <property type="entry name" value="SET_dom_sf"/>
</dbReference>
<evidence type="ECO:0000259" key="4">
    <source>
        <dbReference type="PROSITE" id="PS50868"/>
    </source>
</evidence>
<gene>
    <name evidence="5" type="ORF">IL334_007315</name>
</gene>
<name>A0ABZ1DCA7_9TREE</name>
<dbReference type="PANTHER" id="PTHR12350:SF19">
    <property type="entry name" value="SET DOMAIN-CONTAINING PROTEIN"/>
    <property type="match status" value="1"/>
</dbReference>
<dbReference type="EMBL" id="CP141890">
    <property type="protein sequence ID" value="WRT70317.1"/>
    <property type="molecule type" value="Genomic_DNA"/>
</dbReference>
<dbReference type="GeneID" id="87959445"/>
<evidence type="ECO:0000256" key="2">
    <source>
        <dbReference type="ARBA" id="ARBA00022679"/>
    </source>
</evidence>
<evidence type="ECO:0000256" key="3">
    <source>
        <dbReference type="SAM" id="MobiDB-lite"/>
    </source>
</evidence>
<dbReference type="Proteomes" id="UP001329825">
    <property type="component" value="Chromosome 10"/>
</dbReference>
<evidence type="ECO:0000313" key="5">
    <source>
        <dbReference type="EMBL" id="WRT70317.1"/>
    </source>
</evidence>
<feature type="region of interest" description="Disordered" evidence="3">
    <location>
        <begin position="1"/>
        <end position="32"/>
    </location>
</feature>
<keyword evidence="6" id="KW-1185">Reference proteome</keyword>
<keyword evidence="2" id="KW-0808">Transferase</keyword>
<dbReference type="PANTHER" id="PTHR12350">
    <property type="entry name" value="HISTONE-LYSINE N-METHYLTRANSFERASE-RELATED"/>
    <property type="match status" value="1"/>
</dbReference>
<sequence length="200" mass="22324">MPTALSPLPLTSPSKWNKPTYTNTHGGKTYQPTHGDLFKVEFTPPSGDEEDYASRLIAARDFGPNERITKLTNISLAPEKAYSSVQFGTGHRDHLELNSDLLFMNHSCSPTAEIHLPHNQLDQWEVTTNSKGLKQGQAITFFYPSTEWDMAQGFVCSCGSDNCLGKINGAKHLSISQLESRGYVNEHIRRLKESQRGDDQ</sequence>
<evidence type="ECO:0000256" key="1">
    <source>
        <dbReference type="ARBA" id="ARBA00022603"/>
    </source>
</evidence>
<feature type="compositionally biased region" description="Polar residues" evidence="3">
    <location>
        <begin position="15"/>
        <end position="32"/>
    </location>
</feature>
<dbReference type="RefSeq" id="XP_062795056.1">
    <property type="nucleotide sequence ID" value="XM_062939005.1"/>
</dbReference>
<feature type="domain" description="Post-SET" evidence="4">
    <location>
        <begin position="152"/>
        <end position="168"/>
    </location>
</feature>
<feature type="compositionally biased region" description="Low complexity" evidence="3">
    <location>
        <begin position="1"/>
        <end position="14"/>
    </location>
</feature>
<dbReference type="InterPro" id="IPR003616">
    <property type="entry name" value="Post-SET_dom"/>
</dbReference>
<evidence type="ECO:0000313" key="6">
    <source>
        <dbReference type="Proteomes" id="UP001329825"/>
    </source>
</evidence>
<dbReference type="SUPFAM" id="SSF82199">
    <property type="entry name" value="SET domain"/>
    <property type="match status" value="1"/>
</dbReference>
<keyword evidence="1" id="KW-0489">Methyltransferase</keyword>